<dbReference type="SUPFAM" id="SSF55729">
    <property type="entry name" value="Acyl-CoA N-acyltransferases (Nat)"/>
    <property type="match status" value="1"/>
</dbReference>
<dbReference type="Pfam" id="PF13302">
    <property type="entry name" value="Acetyltransf_3"/>
    <property type="match status" value="1"/>
</dbReference>
<evidence type="ECO:0000313" key="5">
    <source>
        <dbReference type="EMBL" id="SFR74826.1"/>
    </source>
</evidence>
<dbReference type="AlphaFoldDB" id="A0A1I6J765"/>
<gene>
    <name evidence="5" type="ORF">SAMN04487947_4149</name>
</gene>
<evidence type="ECO:0000256" key="2">
    <source>
        <dbReference type="ARBA" id="ARBA00023315"/>
    </source>
</evidence>
<organism evidence="5 6">
    <name type="scientific">Halogeometricum rufum</name>
    <dbReference type="NCBI Taxonomy" id="553469"/>
    <lineage>
        <taxon>Archaea</taxon>
        <taxon>Methanobacteriati</taxon>
        <taxon>Methanobacteriota</taxon>
        <taxon>Stenosarchaea group</taxon>
        <taxon>Halobacteria</taxon>
        <taxon>Halobacteriales</taxon>
        <taxon>Haloferacaceae</taxon>
        <taxon>Halogeometricum</taxon>
    </lineage>
</organism>
<keyword evidence="2" id="KW-0012">Acyltransferase</keyword>
<dbReference type="PANTHER" id="PTHR43792:SF8">
    <property type="entry name" value="[RIBOSOMAL PROTEIN US5]-ALANINE N-ACETYLTRANSFERASE"/>
    <property type="match status" value="1"/>
</dbReference>
<dbReference type="STRING" id="553469.SAMN04487947_4149"/>
<dbReference type="RefSeq" id="WP_089811259.1">
    <property type="nucleotide sequence ID" value="NZ_FOYT01000006.1"/>
</dbReference>
<proteinExistence type="inferred from homology"/>
<dbReference type="InterPro" id="IPR000182">
    <property type="entry name" value="GNAT_dom"/>
</dbReference>
<dbReference type="GO" id="GO:0016747">
    <property type="term" value="F:acyltransferase activity, transferring groups other than amino-acyl groups"/>
    <property type="evidence" value="ECO:0007669"/>
    <property type="project" value="InterPro"/>
</dbReference>
<dbReference type="PANTHER" id="PTHR43792">
    <property type="entry name" value="GNAT FAMILY, PUTATIVE (AFU_ORTHOLOGUE AFUA_3G00765)-RELATED-RELATED"/>
    <property type="match status" value="1"/>
</dbReference>
<evidence type="ECO:0000256" key="3">
    <source>
        <dbReference type="ARBA" id="ARBA00038502"/>
    </source>
</evidence>
<accession>A0A1I6J765</accession>
<dbReference type="InterPro" id="IPR051531">
    <property type="entry name" value="N-acetyltransferase"/>
</dbReference>
<protein>
    <submittedName>
        <fullName evidence="5">Protein N-acetyltransferase, RimJ/RimL family</fullName>
    </submittedName>
</protein>
<dbReference type="EMBL" id="FOYT01000006">
    <property type="protein sequence ID" value="SFR74826.1"/>
    <property type="molecule type" value="Genomic_DNA"/>
</dbReference>
<keyword evidence="1 5" id="KW-0808">Transferase</keyword>
<reference evidence="6" key="1">
    <citation type="submission" date="2016-10" db="EMBL/GenBank/DDBJ databases">
        <authorList>
            <person name="Varghese N."/>
            <person name="Submissions S."/>
        </authorList>
    </citation>
    <scope>NUCLEOTIDE SEQUENCE [LARGE SCALE GENOMIC DNA]</scope>
    <source>
        <strain evidence="6">CGMCC 1.7736</strain>
    </source>
</reference>
<dbReference type="Gene3D" id="3.40.630.30">
    <property type="match status" value="1"/>
</dbReference>
<dbReference type="InterPro" id="IPR016181">
    <property type="entry name" value="Acyl_CoA_acyltransferase"/>
</dbReference>
<name>A0A1I6J765_9EURY</name>
<dbReference type="OrthoDB" id="120213at2157"/>
<feature type="domain" description="N-acetyltransferase" evidence="4">
    <location>
        <begin position="12"/>
        <end position="177"/>
    </location>
</feature>
<dbReference type="PROSITE" id="PS51186">
    <property type="entry name" value="GNAT"/>
    <property type="match status" value="1"/>
</dbReference>
<sequence>MSGPVFLEGDGVTLCPADQSDIDFLREHENDPRIRETRTVRMPTSADHVTARLGGTMGREEETVGLVVRDEDDEAVGFVYLLREESNAVGFRYAELAYWIAHRRWNEGYATAAAETMVEYGFEELCLHRVKASTFAANEASQRVLEKLGFEREGVAREEVYADGEWHDRVRYGLLEDEWRGD</sequence>
<comment type="similarity">
    <text evidence="3">Belongs to the acetyltransferase family. RimJ subfamily.</text>
</comment>
<dbReference type="Proteomes" id="UP000198531">
    <property type="component" value="Unassembled WGS sequence"/>
</dbReference>
<keyword evidence="6" id="KW-1185">Reference proteome</keyword>
<evidence type="ECO:0000256" key="1">
    <source>
        <dbReference type="ARBA" id="ARBA00022679"/>
    </source>
</evidence>
<evidence type="ECO:0000313" key="6">
    <source>
        <dbReference type="Proteomes" id="UP000198531"/>
    </source>
</evidence>
<evidence type="ECO:0000259" key="4">
    <source>
        <dbReference type="PROSITE" id="PS51186"/>
    </source>
</evidence>